<dbReference type="RefSeq" id="XP_040629141.1">
    <property type="nucleotide sequence ID" value="XM_040772621.1"/>
</dbReference>
<dbReference type="InterPro" id="IPR036322">
    <property type="entry name" value="WD40_repeat_dom_sf"/>
</dbReference>
<proteinExistence type="inferred from homology"/>
<organism evidence="6 7">
    <name type="scientific">Dacryopinax primogenitus (strain DJM 731)</name>
    <name type="common">Brown rot fungus</name>
    <dbReference type="NCBI Taxonomy" id="1858805"/>
    <lineage>
        <taxon>Eukaryota</taxon>
        <taxon>Fungi</taxon>
        <taxon>Dikarya</taxon>
        <taxon>Basidiomycota</taxon>
        <taxon>Agaricomycotina</taxon>
        <taxon>Dacrymycetes</taxon>
        <taxon>Dacrymycetales</taxon>
        <taxon>Dacrymycetaceae</taxon>
        <taxon>Dacryopinax</taxon>
    </lineage>
</organism>
<keyword evidence="2" id="KW-0677">Repeat</keyword>
<name>M5G0I1_DACPD</name>
<dbReference type="GO" id="GO:0051015">
    <property type="term" value="F:actin filament binding"/>
    <property type="evidence" value="ECO:0007669"/>
    <property type="project" value="TreeGrafter"/>
</dbReference>
<dbReference type="PROSITE" id="PS00678">
    <property type="entry name" value="WD_REPEATS_1"/>
    <property type="match status" value="2"/>
</dbReference>
<evidence type="ECO:0000256" key="3">
    <source>
        <dbReference type="ARBA" id="ARBA00038366"/>
    </source>
</evidence>
<dbReference type="SUPFAM" id="SSF50978">
    <property type="entry name" value="WD40 repeat-like"/>
    <property type="match status" value="2"/>
</dbReference>
<feature type="repeat" description="WD" evidence="4">
    <location>
        <begin position="182"/>
        <end position="223"/>
    </location>
</feature>
<feature type="repeat" description="WD" evidence="4">
    <location>
        <begin position="52"/>
        <end position="84"/>
    </location>
</feature>
<dbReference type="SUPFAM" id="SSF63829">
    <property type="entry name" value="Calcium-dependent phosphotriesterase"/>
    <property type="match status" value="1"/>
</dbReference>
<comment type="similarity">
    <text evidence="3">Belongs to the WD repeat AIP1 family.</text>
</comment>
<feature type="domain" description="Anaphase-promoting complex subunit 4-like WD40" evidence="5">
    <location>
        <begin position="443"/>
        <end position="508"/>
    </location>
</feature>
<dbReference type="InterPro" id="IPR015943">
    <property type="entry name" value="WD40/YVTN_repeat-like_dom_sf"/>
</dbReference>
<dbReference type="Gene3D" id="2.130.10.10">
    <property type="entry name" value="YVTN repeat-like/Quinoprotein amine dehydrogenase"/>
    <property type="match status" value="2"/>
</dbReference>
<dbReference type="OrthoDB" id="2306at2759"/>
<dbReference type="InterPro" id="IPR001680">
    <property type="entry name" value="WD40_rpt"/>
</dbReference>
<evidence type="ECO:0000256" key="1">
    <source>
        <dbReference type="ARBA" id="ARBA00022574"/>
    </source>
</evidence>
<dbReference type="PROSITE" id="PS50294">
    <property type="entry name" value="WD_REPEATS_REGION"/>
    <property type="match status" value="3"/>
</dbReference>
<dbReference type="AlphaFoldDB" id="M5G0I1"/>
<dbReference type="InterPro" id="IPR020472">
    <property type="entry name" value="WD40_PAC1"/>
</dbReference>
<gene>
    <name evidence="6" type="ORF">DACRYDRAFT_21952</name>
</gene>
<evidence type="ECO:0000313" key="6">
    <source>
        <dbReference type="EMBL" id="EJU02244.1"/>
    </source>
</evidence>
<dbReference type="STRING" id="1858805.M5G0I1"/>
<dbReference type="FunFam" id="2.130.10.10:FF:000102">
    <property type="entry name" value="Actin-interacting protein 1"/>
    <property type="match status" value="1"/>
</dbReference>
<keyword evidence="7" id="KW-1185">Reference proteome</keyword>
<feature type="repeat" description="WD" evidence="4">
    <location>
        <begin position="226"/>
        <end position="267"/>
    </location>
</feature>
<feature type="repeat" description="WD" evidence="4">
    <location>
        <begin position="512"/>
        <end position="546"/>
    </location>
</feature>
<dbReference type="InterPro" id="IPR024977">
    <property type="entry name" value="Apc4-like_WD40_dom"/>
</dbReference>
<dbReference type="Pfam" id="PF00400">
    <property type="entry name" value="WD40"/>
    <property type="match status" value="4"/>
</dbReference>
<dbReference type="Proteomes" id="UP000030653">
    <property type="component" value="Unassembled WGS sequence"/>
</dbReference>
<reference evidence="6 7" key="1">
    <citation type="journal article" date="2012" name="Science">
        <title>The Paleozoic origin of enzymatic lignin decomposition reconstructed from 31 fungal genomes.</title>
        <authorList>
            <person name="Floudas D."/>
            <person name="Binder M."/>
            <person name="Riley R."/>
            <person name="Barry K."/>
            <person name="Blanchette R.A."/>
            <person name="Henrissat B."/>
            <person name="Martinez A.T."/>
            <person name="Otillar R."/>
            <person name="Spatafora J.W."/>
            <person name="Yadav J.S."/>
            <person name="Aerts A."/>
            <person name="Benoit I."/>
            <person name="Boyd A."/>
            <person name="Carlson A."/>
            <person name="Copeland A."/>
            <person name="Coutinho P.M."/>
            <person name="de Vries R.P."/>
            <person name="Ferreira P."/>
            <person name="Findley K."/>
            <person name="Foster B."/>
            <person name="Gaskell J."/>
            <person name="Glotzer D."/>
            <person name="Gorecki P."/>
            <person name="Heitman J."/>
            <person name="Hesse C."/>
            <person name="Hori C."/>
            <person name="Igarashi K."/>
            <person name="Jurgens J.A."/>
            <person name="Kallen N."/>
            <person name="Kersten P."/>
            <person name="Kohler A."/>
            <person name="Kuees U."/>
            <person name="Kumar T.K.A."/>
            <person name="Kuo A."/>
            <person name="LaButti K."/>
            <person name="Larrondo L.F."/>
            <person name="Lindquist E."/>
            <person name="Ling A."/>
            <person name="Lombard V."/>
            <person name="Lucas S."/>
            <person name="Lundell T."/>
            <person name="Martin R."/>
            <person name="McLaughlin D.J."/>
            <person name="Morgenstern I."/>
            <person name="Morin E."/>
            <person name="Murat C."/>
            <person name="Nagy L.G."/>
            <person name="Nolan M."/>
            <person name="Ohm R.A."/>
            <person name="Patyshakuliyeva A."/>
            <person name="Rokas A."/>
            <person name="Ruiz-Duenas F.J."/>
            <person name="Sabat G."/>
            <person name="Salamov A."/>
            <person name="Samejima M."/>
            <person name="Schmutz J."/>
            <person name="Slot J.C."/>
            <person name="St John F."/>
            <person name="Stenlid J."/>
            <person name="Sun H."/>
            <person name="Sun S."/>
            <person name="Syed K."/>
            <person name="Tsang A."/>
            <person name="Wiebenga A."/>
            <person name="Young D."/>
            <person name="Pisabarro A."/>
            <person name="Eastwood D.C."/>
            <person name="Martin F."/>
            <person name="Cullen D."/>
            <person name="Grigoriev I.V."/>
            <person name="Hibbett D.S."/>
        </authorList>
    </citation>
    <scope>NUCLEOTIDE SEQUENCE [LARGE SCALE GENOMIC DNA]</scope>
    <source>
        <strain evidence="6 7">DJM-731 SS1</strain>
    </source>
</reference>
<accession>M5G0I1</accession>
<dbReference type="HOGENOM" id="CLU_015246_1_0_1"/>
<dbReference type="InterPro" id="IPR019775">
    <property type="entry name" value="WD40_repeat_CS"/>
</dbReference>
<dbReference type="PROSITE" id="PS50082">
    <property type="entry name" value="WD_REPEATS_2"/>
    <property type="match status" value="5"/>
</dbReference>
<dbReference type="OMA" id="FYQGPPF"/>
<dbReference type="GeneID" id="63687683"/>
<dbReference type="Pfam" id="PF12894">
    <property type="entry name" value="ANAPC4_WD40"/>
    <property type="match status" value="1"/>
</dbReference>
<sequence length="591" mass="62854">MSFTQGKLCPCNPTTERGVSTKLSATGSKLVYTNGSTVVIRDLADPAGNSTYAGHIQPATVARFSPSGYYCASGDVAGNVRVWDTVGADRILKNEVKTGIKINDLEWDGESKRIIAVGDGKSRMGSVFTFDTGNSAGEIMGHSKPINAVSIRHQRPFRAVTASDDAQIAFFEGAPYKYKKSIKTHTRFVQDVRYAPSGDLFASGGSDGKVFLYDGKTGDVIIELKEGAHSATVMACSWSTDSKSLATSSTDGTVKLWDAETHKIINTWTVGTGIHNQQVGNTWVQEDIVSLSLSGDLSVFDRREAEKPRQILYGAQRPITAFTAALSGTMYAGSYDGRVVSFSDNGAESVKGDGPSSQVTALAAVENKVISTSFDDCVREIDLGTGAFTLMSVGTNGQPKDVACDMDGIYVITSRGLECIKEGKVLSKTPVGSTPSSVATSATLIAVGAEDQKVYLFEKGADPKEVGKLESNRGMITALAFSPSGQLLAAGDSTGRIVLYDVENKEVKTSRWTFHTGRISSIAWTQDGKHAASGSLDTNIYIWSVDKPMSNIAIKNAGTRGVSGVAWVSPNIVASAGADGCVRTWEIKFHD</sequence>
<dbReference type="PANTHER" id="PTHR19856">
    <property type="entry name" value="WD-REPEATCONTAINING PROTEIN WDR1"/>
    <property type="match status" value="1"/>
</dbReference>
<dbReference type="PANTHER" id="PTHR19856:SF0">
    <property type="entry name" value="WD REPEAT-CONTAINING PROTEIN 1"/>
    <property type="match status" value="1"/>
</dbReference>
<keyword evidence="1 4" id="KW-0853">WD repeat</keyword>
<evidence type="ECO:0000259" key="5">
    <source>
        <dbReference type="Pfam" id="PF12894"/>
    </source>
</evidence>
<dbReference type="GO" id="GO:0030042">
    <property type="term" value="P:actin filament depolymerization"/>
    <property type="evidence" value="ECO:0007669"/>
    <property type="project" value="TreeGrafter"/>
</dbReference>
<evidence type="ECO:0000256" key="4">
    <source>
        <dbReference type="PROSITE-ProRule" id="PRU00221"/>
    </source>
</evidence>
<evidence type="ECO:0000313" key="7">
    <source>
        <dbReference type="Proteomes" id="UP000030653"/>
    </source>
</evidence>
<feature type="repeat" description="WD" evidence="4">
    <location>
        <begin position="469"/>
        <end position="510"/>
    </location>
</feature>
<dbReference type="GO" id="GO:0030864">
    <property type="term" value="C:cortical actin cytoskeleton"/>
    <property type="evidence" value="ECO:0007669"/>
    <property type="project" value="TreeGrafter"/>
</dbReference>
<evidence type="ECO:0000256" key="2">
    <source>
        <dbReference type="ARBA" id="ARBA00022737"/>
    </source>
</evidence>
<dbReference type="CDD" id="cd00200">
    <property type="entry name" value="WD40"/>
    <property type="match status" value="1"/>
</dbReference>
<dbReference type="SMART" id="SM00320">
    <property type="entry name" value="WD40"/>
    <property type="match status" value="10"/>
</dbReference>
<dbReference type="EMBL" id="JH795862">
    <property type="protein sequence ID" value="EJU02244.1"/>
    <property type="molecule type" value="Genomic_DNA"/>
</dbReference>
<protein>
    <submittedName>
        <fullName evidence="6">WD40 repeat-like protein</fullName>
    </submittedName>
</protein>
<dbReference type="FunFam" id="2.130.10.10:FF:000167">
    <property type="entry name" value="Actin-interacting protein 1"/>
    <property type="match status" value="1"/>
</dbReference>
<dbReference type="PRINTS" id="PR00320">
    <property type="entry name" value="GPROTEINBRPT"/>
</dbReference>